<feature type="region of interest" description="Disordered" evidence="1">
    <location>
        <begin position="43"/>
        <end position="201"/>
    </location>
</feature>
<sequence>MTEENTLEIDELNQSDEQIILETPAKDDEGEIVASDNEALIKTTKCENNEENVENISEDNKSRKRKFEEEEEGEGEEEEEEHEQQQQQADTTTNDNAVVEEPKTKKAALERLRNMKFAVKDPFKDNPPKERPTFIRSTKHSRKSSTTLNEDESSKTTSSTRRNSRNEESSYRSSRRHRRSRSRNNDRHNNNRGESSSMDKVIESRHQRSTMYFLQKDQQQQKSKFNSQQKQQQQMTRSLPSKPIQERIEALLARPDYEVLAMPVNDLRALILQGVELYREQNHFLNAKKGMLSELDKIISREREEIDRLSKEAPPPSYRPPELPQQQQIIEQKQQTNLEPQQQQKVLDFSVPPPNIIGGTTATNISGGL</sequence>
<feature type="compositionally biased region" description="Pro residues" evidence="1">
    <location>
        <begin position="313"/>
        <end position="323"/>
    </location>
</feature>
<organism evidence="2 3">
    <name type="scientific">Meloidogyne floridensis</name>
    <dbReference type="NCBI Taxonomy" id="298350"/>
    <lineage>
        <taxon>Eukaryota</taxon>
        <taxon>Metazoa</taxon>
        <taxon>Ecdysozoa</taxon>
        <taxon>Nematoda</taxon>
        <taxon>Chromadorea</taxon>
        <taxon>Rhabditida</taxon>
        <taxon>Tylenchina</taxon>
        <taxon>Tylenchomorpha</taxon>
        <taxon>Tylenchoidea</taxon>
        <taxon>Meloidogynidae</taxon>
        <taxon>Meloidogyninae</taxon>
        <taxon>Meloidogyne</taxon>
    </lineage>
</organism>
<reference evidence="3" key="1">
    <citation type="submission" date="2022-11" db="UniProtKB">
        <authorList>
            <consortium name="WormBaseParasite"/>
        </authorList>
    </citation>
    <scope>IDENTIFICATION</scope>
</reference>
<dbReference type="AlphaFoldDB" id="A0A915NA94"/>
<feature type="compositionally biased region" description="Basic residues" evidence="1">
    <location>
        <begin position="173"/>
        <end position="182"/>
    </location>
</feature>
<dbReference type="Proteomes" id="UP000887560">
    <property type="component" value="Unplaced"/>
</dbReference>
<feature type="compositionally biased region" description="Low complexity" evidence="1">
    <location>
        <begin position="215"/>
        <end position="234"/>
    </location>
</feature>
<feature type="region of interest" description="Disordered" evidence="1">
    <location>
        <begin position="307"/>
        <end position="326"/>
    </location>
</feature>
<dbReference type="WBParaSite" id="scf7180000416098.g53">
    <property type="protein sequence ID" value="scf7180000416098.g53"/>
    <property type="gene ID" value="scf7180000416098.g53"/>
</dbReference>
<protein>
    <submittedName>
        <fullName evidence="3">Uncharacterized protein</fullName>
    </submittedName>
</protein>
<keyword evidence="2" id="KW-1185">Reference proteome</keyword>
<proteinExistence type="predicted"/>
<name>A0A915NA94_9BILA</name>
<feature type="compositionally biased region" description="Basic and acidic residues" evidence="1">
    <location>
        <begin position="100"/>
        <end position="133"/>
    </location>
</feature>
<evidence type="ECO:0000313" key="3">
    <source>
        <dbReference type="WBParaSite" id="scf7180000416098.g53"/>
    </source>
</evidence>
<feature type="compositionally biased region" description="Acidic residues" evidence="1">
    <location>
        <begin position="69"/>
        <end position="82"/>
    </location>
</feature>
<evidence type="ECO:0000256" key="1">
    <source>
        <dbReference type="SAM" id="MobiDB-lite"/>
    </source>
</evidence>
<evidence type="ECO:0000313" key="2">
    <source>
        <dbReference type="Proteomes" id="UP000887560"/>
    </source>
</evidence>
<accession>A0A915NA94</accession>
<feature type="region of interest" description="Disordered" evidence="1">
    <location>
        <begin position="215"/>
        <end position="242"/>
    </location>
</feature>